<reference evidence="4" key="1">
    <citation type="submission" date="2020-05" db="EMBL/GenBank/DDBJ databases">
        <title>Mycena genomes resolve the evolution of fungal bioluminescence.</title>
        <authorList>
            <person name="Tsai I.J."/>
        </authorList>
    </citation>
    <scope>NUCLEOTIDE SEQUENCE</scope>
    <source>
        <strain evidence="4">171206Taipei</strain>
    </source>
</reference>
<dbReference type="GO" id="GO:0072380">
    <property type="term" value="C:TRC complex"/>
    <property type="evidence" value="ECO:0007669"/>
    <property type="project" value="TreeGrafter"/>
</dbReference>
<keyword evidence="1" id="KW-0677">Repeat</keyword>
<keyword evidence="2" id="KW-0802">TPR repeat</keyword>
<sequence length="567" mass="63291">MSNNSDVVNALKLEGNTFHQQNDFKAAHSKYTQAINVCDPADTGTLAILFANRAASSLNLKNYLDALHDGRQATTADPTYAKGFIRVATAADAIDMWAISSEAWSKMSELTSDATQKAIYRAKSEAARSKNANHEVKLATNSFRTEFSTRQLPWTRAIAMLENGTLPPGPGQSSGHVIIQAYTEFKPGLDNLRRISITPRANGVMVIPAGKVLEPFINGILCDPRAFHADIPDFFEKLTRQIRAEVENSKGWPSSGPTQIMQDIPRKLQESNWAAVRPAIAITIRAWIFRAFMNSNMGQEAQADEFYKRAVDVIEWGRRKYPNVPREDRGSIFEATILRGVRTLRLQNILTIGDHEGNYTLEDIENLALELKSETEASERPTAFNGYGFFAFWTYPLAEAISALGWVHMRRGFALQRRSEELGEDSNGESPVLDKAEDEYALAAQYYYQAAETYPEDDIHHVEMLLLALEAEWRGCSSLKATFPLARRISKAVPVVSKIWQAKINQHITAKLKEVTDFLEDCQRNLSRGIWTIDESCGPPHYFVAPPTALQSGNAGAHDSNDSEEET</sequence>
<dbReference type="InterPro" id="IPR047150">
    <property type="entry name" value="SGT"/>
</dbReference>
<evidence type="ECO:0000256" key="1">
    <source>
        <dbReference type="ARBA" id="ARBA00022737"/>
    </source>
</evidence>
<name>A0A8H6SZ71_9AGAR</name>
<dbReference type="GO" id="GO:0006620">
    <property type="term" value="P:post-translational protein targeting to endoplasmic reticulum membrane"/>
    <property type="evidence" value="ECO:0007669"/>
    <property type="project" value="TreeGrafter"/>
</dbReference>
<feature type="region of interest" description="Disordered" evidence="3">
    <location>
        <begin position="548"/>
        <end position="567"/>
    </location>
</feature>
<dbReference type="EMBL" id="JACAZF010000004">
    <property type="protein sequence ID" value="KAF7307346.1"/>
    <property type="molecule type" value="Genomic_DNA"/>
</dbReference>
<dbReference type="SUPFAM" id="SSF48452">
    <property type="entry name" value="TPR-like"/>
    <property type="match status" value="1"/>
</dbReference>
<dbReference type="GO" id="GO:0060090">
    <property type="term" value="F:molecular adaptor activity"/>
    <property type="evidence" value="ECO:0007669"/>
    <property type="project" value="TreeGrafter"/>
</dbReference>
<keyword evidence="5" id="KW-1185">Reference proteome</keyword>
<accession>A0A8H6SZ71</accession>
<dbReference type="GeneID" id="59344589"/>
<dbReference type="RefSeq" id="XP_037222365.1">
    <property type="nucleotide sequence ID" value="XM_037362073.1"/>
</dbReference>
<evidence type="ECO:0000313" key="5">
    <source>
        <dbReference type="Proteomes" id="UP000636479"/>
    </source>
</evidence>
<proteinExistence type="predicted"/>
<comment type="caution">
    <text evidence="4">The sequence shown here is derived from an EMBL/GenBank/DDBJ whole genome shotgun (WGS) entry which is preliminary data.</text>
</comment>
<organism evidence="4 5">
    <name type="scientific">Mycena indigotica</name>
    <dbReference type="NCBI Taxonomy" id="2126181"/>
    <lineage>
        <taxon>Eukaryota</taxon>
        <taxon>Fungi</taxon>
        <taxon>Dikarya</taxon>
        <taxon>Basidiomycota</taxon>
        <taxon>Agaricomycotina</taxon>
        <taxon>Agaricomycetes</taxon>
        <taxon>Agaricomycetidae</taxon>
        <taxon>Agaricales</taxon>
        <taxon>Marasmiineae</taxon>
        <taxon>Mycenaceae</taxon>
        <taxon>Mycena</taxon>
    </lineage>
</organism>
<dbReference type="Gene3D" id="1.25.40.10">
    <property type="entry name" value="Tetratricopeptide repeat domain"/>
    <property type="match status" value="1"/>
</dbReference>
<dbReference type="InterPro" id="IPR011990">
    <property type="entry name" value="TPR-like_helical_dom_sf"/>
</dbReference>
<dbReference type="Proteomes" id="UP000636479">
    <property type="component" value="Unassembled WGS sequence"/>
</dbReference>
<gene>
    <name evidence="4" type="ORF">MIND_00528600</name>
</gene>
<evidence type="ECO:0000313" key="4">
    <source>
        <dbReference type="EMBL" id="KAF7307346.1"/>
    </source>
</evidence>
<evidence type="ECO:0000256" key="2">
    <source>
        <dbReference type="ARBA" id="ARBA00022803"/>
    </source>
</evidence>
<dbReference type="GO" id="GO:0016020">
    <property type="term" value="C:membrane"/>
    <property type="evidence" value="ECO:0007669"/>
    <property type="project" value="TreeGrafter"/>
</dbReference>
<dbReference type="AlphaFoldDB" id="A0A8H6SZ71"/>
<dbReference type="PANTHER" id="PTHR45831">
    <property type="entry name" value="LD24721P"/>
    <property type="match status" value="1"/>
</dbReference>
<evidence type="ECO:0000256" key="3">
    <source>
        <dbReference type="SAM" id="MobiDB-lite"/>
    </source>
</evidence>
<dbReference type="PANTHER" id="PTHR45831:SF2">
    <property type="entry name" value="LD24721P"/>
    <property type="match status" value="1"/>
</dbReference>
<protein>
    <submittedName>
        <fullName evidence="4">TPR-REGION domain-containing protein</fullName>
    </submittedName>
</protein>
<dbReference type="OrthoDB" id="2423701at2759"/>